<sequence>MKSLQNPDNISSGSNRKRSRINRERMKQLNWQRAVTLGASVLGISACSDGRQDVYVATDPYSCAERSGMTFERCELAYRKALNEAAQSAPRYKNREECEQEFGFSNCEPESMSSSGSSGGSGGGGYGGGGGYRGDGAYHSGGTNPEPPRYYPRMTGFVMDGKNPAATQAYNPVFTHTDQQGNMRLVTADAEPLESGKKGMMRAIPQQVHTTAASGGKQTLSRGGFGSRMAMKMSFGG</sequence>
<dbReference type="Pfam" id="PF06693">
    <property type="entry name" value="DUF1190"/>
    <property type="match status" value="1"/>
</dbReference>
<evidence type="ECO:0000256" key="1">
    <source>
        <dbReference type="SAM" id="MobiDB-lite"/>
    </source>
</evidence>
<comment type="caution">
    <text evidence="2">The sequence shown here is derived from an EMBL/GenBank/DDBJ whole genome shotgun (WGS) entry which is preliminary data.</text>
</comment>
<organism evidence="2 3">
    <name type="scientific">Parathalassolituus penaei</name>
    <dbReference type="NCBI Taxonomy" id="2997323"/>
    <lineage>
        <taxon>Bacteria</taxon>
        <taxon>Pseudomonadati</taxon>
        <taxon>Pseudomonadota</taxon>
        <taxon>Gammaproteobacteria</taxon>
        <taxon>Oceanospirillales</taxon>
        <taxon>Oceanospirillaceae</taxon>
        <taxon>Parathalassolituus</taxon>
    </lineage>
</organism>
<evidence type="ECO:0000313" key="3">
    <source>
        <dbReference type="Proteomes" id="UP001150830"/>
    </source>
</evidence>
<gene>
    <name evidence="2" type="ORF">OUO13_17940</name>
</gene>
<evidence type="ECO:0000313" key="2">
    <source>
        <dbReference type="EMBL" id="MCY0967064.1"/>
    </source>
</evidence>
<protein>
    <submittedName>
        <fullName evidence="2">DUF1190 domain-containing protein</fullName>
    </submittedName>
</protein>
<dbReference type="InterPro" id="IPR009576">
    <property type="entry name" value="Biofilm_formation_YgiB"/>
</dbReference>
<feature type="compositionally biased region" description="Gly residues" evidence="1">
    <location>
        <begin position="117"/>
        <end position="128"/>
    </location>
</feature>
<proteinExistence type="predicted"/>
<feature type="region of interest" description="Disordered" evidence="1">
    <location>
        <begin position="106"/>
        <end position="128"/>
    </location>
</feature>
<reference evidence="2" key="1">
    <citation type="submission" date="2022-11" db="EMBL/GenBank/DDBJ databases">
        <title>Parathalassolutuus dongxingensis gen. nov., sp. nov., a novel member of family Oceanospirillaceae isolated from a coastal shrimp pond in Guangxi, China.</title>
        <authorList>
            <person name="Chen H."/>
        </authorList>
    </citation>
    <scope>NUCLEOTIDE SEQUENCE</scope>
    <source>
        <strain evidence="2">G-43</strain>
    </source>
</reference>
<name>A0A9X3EGG1_9GAMM</name>
<feature type="compositionally biased region" description="Polar residues" evidence="1">
    <location>
        <begin position="1"/>
        <end position="14"/>
    </location>
</feature>
<accession>A0A9X3EGG1</accession>
<dbReference type="Proteomes" id="UP001150830">
    <property type="component" value="Unassembled WGS sequence"/>
</dbReference>
<dbReference type="RefSeq" id="WP_283175269.1">
    <property type="nucleotide sequence ID" value="NZ_JAPNOA010000058.1"/>
</dbReference>
<dbReference type="EMBL" id="JAPNOA010000058">
    <property type="protein sequence ID" value="MCY0967064.1"/>
    <property type="molecule type" value="Genomic_DNA"/>
</dbReference>
<keyword evidence="3" id="KW-1185">Reference proteome</keyword>
<dbReference type="AlphaFoldDB" id="A0A9X3EGG1"/>
<feature type="region of interest" description="Disordered" evidence="1">
    <location>
        <begin position="1"/>
        <end position="23"/>
    </location>
</feature>